<feature type="domain" description="Glycosyltransferase 2-like" evidence="1">
    <location>
        <begin position="4"/>
        <end position="169"/>
    </location>
</feature>
<keyword evidence="4" id="KW-1185">Reference proteome</keyword>
<dbReference type="PANTHER" id="PTHR43685:SF2">
    <property type="entry name" value="GLYCOSYLTRANSFERASE 2-LIKE DOMAIN-CONTAINING PROTEIN"/>
    <property type="match status" value="1"/>
</dbReference>
<dbReference type="KEGG" id="cil:EG358_01660"/>
<dbReference type="GeneID" id="303672389"/>
<dbReference type="PANTHER" id="PTHR43685">
    <property type="entry name" value="GLYCOSYLTRANSFERASE"/>
    <property type="match status" value="1"/>
</dbReference>
<dbReference type="EMBL" id="UFVS01000001">
    <property type="protein sequence ID" value="SUX42118.1"/>
    <property type="molecule type" value="Genomic_DNA"/>
</dbReference>
<dbReference type="RefSeq" id="WP_076561514.1">
    <property type="nucleotide sequence ID" value="NZ_CP033929.1"/>
</dbReference>
<evidence type="ECO:0000313" key="3">
    <source>
        <dbReference type="EMBL" id="SUX42118.1"/>
    </source>
</evidence>
<reference evidence="3 5" key="2">
    <citation type="submission" date="2018-06" db="EMBL/GenBank/DDBJ databases">
        <authorList>
            <consortium name="Pathogen Informatics"/>
            <person name="Doyle S."/>
        </authorList>
    </citation>
    <scope>NUCLEOTIDE SEQUENCE [LARGE SCALE GENOMIC DNA]</scope>
    <source>
        <strain evidence="3 5">NCTC13560</strain>
    </source>
</reference>
<dbReference type="InterPro" id="IPR050834">
    <property type="entry name" value="Glycosyltransf_2"/>
</dbReference>
<evidence type="ECO:0000313" key="2">
    <source>
        <dbReference type="EMBL" id="SIQ82216.1"/>
    </source>
</evidence>
<evidence type="ECO:0000259" key="1">
    <source>
        <dbReference type="Pfam" id="PF00535"/>
    </source>
</evidence>
<dbReference type="Gene3D" id="3.90.550.10">
    <property type="entry name" value="Spore Coat Polysaccharide Biosynthesis Protein SpsA, Chain A"/>
    <property type="match status" value="1"/>
</dbReference>
<dbReference type="Pfam" id="PF00535">
    <property type="entry name" value="Glycos_transf_2"/>
    <property type="match status" value="1"/>
</dbReference>
<name>A0A381F6L7_9FLAO</name>
<dbReference type="InterPro" id="IPR001173">
    <property type="entry name" value="Glyco_trans_2-like"/>
</dbReference>
<dbReference type="Proteomes" id="UP000185725">
    <property type="component" value="Unassembled WGS sequence"/>
</dbReference>
<dbReference type="InterPro" id="IPR029044">
    <property type="entry name" value="Nucleotide-diphossugar_trans"/>
</dbReference>
<organism evidence="3 5">
    <name type="scientific">Chryseobacterium indoltheticum</name>
    <dbReference type="NCBI Taxonomy" id="254"/>
    <lineage>
        <taxon>Bacteria</taxon>
        <taxon>Pseudomonadati</taxon>
        <taxon>Bacteroidota</taxon>
        <taxon>Flavobacteriia</taxon>
        <taxon>Flavobacteriales</taxon>
        <taxon>Weeksellaceae</taxon>
        <taxon>Chryseobacterium group</taxon>
        <taxon>Chryseobacterium</taxon>
    </lineage>
</organism>
<gene>
    <name evidence="3" type="ORF">NCTC13560_00933</name>
    <name evidence="2" type="ORF">SAMN05421682_1093</name>
</gene>
<evidence type="ECO:0000313" key="4">
    <source>
        <dbReference type="Proteomes" id="UP000185725"/>
    </source>
</evidence>
<dbReference type="EMBL" id="FTMF01000009">
    <property type="protein sequence ID" value="SIQ82216.1"/>
    <property type="molecule type" value="Genomic_DNA"/>
</dbReference>
<dbReference type="OrthoDB" id="761861at2"/>
<dbReference type="GO" id="GO:0016740">
    <property type="term" value="F:transferase activity"/>
    <property type="evidence" value="ECO:0007669"/>
    <property type="project" value="UniProtKB-KW"/>
</dbReference>
<protein>
    <submittedName>
        <fullName evidence="2">Glycosyl transferase family 2</fullName>
    </submittedName>
    <submittedName>
        <fullName evidence="3">Putative glycosyl transferase</fullName>
    </submittedName>
</protein>
<evidence type="ECO:0000313" key="5">
    <source>
        <dbReference type="Proteomes" id="UP000255231"/>
    </source>
</evidence>
<accession>A0A381F6L7</accession>
<keyword evidence="3" id="KW-0808">Transferase</keyword>
<dbReference type="Proteomes" id="UP000255231">
    <property type="component" value="Unassembled WGS sequence"/>
</dbReference>
<dbReference type="AlphaFoldDB" id="A0A381F6L7"/>
<sequence>MKISICIPVYNFDVRELVYDLKREIASHSIDAEIILIDDGSDEGFKQINNELNNQVGQFILLEKNIGRSRIRNLFLDYSKTEYLLFLDCDGKIISTNFLQNYVDFLNENSDAAVIYGGRTVSEKPSSQKHILRWRFAVERENLPLEKRKIKPYLSFQTNNFLIKRDVFNRIKFNPDLRKYGYEDLVFSMDLKSAKIPVIHIDNPIYNNDVEDGNVYLRKVEESVESLLLMLKDYDLSQKLAEIKLVKAYQLVCKKGLKYPGLILFSLFEKFLKKNLLSRNPNLKFLDLYKLGLMLKKAK</sequence>
<dbReference type="SUPFAM" id="SSF53448">
    <property type="entry name" value="Nucleotide-diphospho-sugar transferases"/>
    <property type="match status" value="1"/>
</dbReference>
<dbReference type="CDD" id="cd00761">
    <property type="entry name" value="Glyco_tranf_GTA_type"/>
    <property type="match status" value="1"/>
</dbReference>
<proteinExistence type="predicted"/>
<reference evidence="2 4" key="1">
    <citation type="submission" date="2017-01" db="EMBL/GenBank/DDBJ databases">
        <authorList>
            <person name="Varghese N."/>
            <person name="Submissions S."/>
        </authorList>
    </citation>
    <scope>NUCLEOTIDE SEQUENCE [LARGE SCALE GENOMIC DNA]</scope>
    <source>
        <strain evidence="2 4">ATCC 27950</strain>
    </source>
</reference>